<feature type="transmembrane region" description="Helical" evidence="1">
    <location>
        <begin position="674"/>
        <end position="692"/>
    </location>
</feature>
<feature type="transmembrane region" description="Helical" evidence="1">
    <location>
        <begin position="172"/>
        <end position="190"/>
    </location>
</feature>
<feature type="transmembrane region" description="Helical" evidence="1">
    <location>
        <begin position="712"/>
        <end position="732"/>
    </location>
</feature>
<reference evidence="2 3" key="1">
    <citation type="submission" date="2017-01" db="EMBL/GenBank/DDBJ databases">
        <title>The cable genome- insights into the physiology and evolution of filamentous bacteria capable of sulfide oxidation via long distance electron transfer.</title>
        <authorList>
            <person name="Schreiber L."/>
            <person name="Bjerg J.T."/>
            <person name="Boggild A."/>
            <person name="Van De Vossenberg J."/>
            <person name="Meysman F."/>
            <person name="Nielsen L.P."/>
            <person name="Schramm A."/>
            <person name="Kjeldsen K.U."/>
        </authorList>
    </citation>
    <scope>NUCLEOTIDE SEQUENCE [LARGE SCALE GENOMIC DNA]</scope>
    <source>
        <strain evidence="2">MCF</strain>
    </source>
</reference>
<protein>
    <submittedName>
        <fullName evidence="2">Spermidine synthase</fullName>
    </submittedName>
</protein>
<feature type="transmembrane region" description="Helical" evidence="1">
    <location>
        <begin position="574"/>
        <end position="598"/>
    </location>
</feature>
<evidence type="ECO:0000313" key="3">
    <source>
        <dbReference type="Proteomes" id="UP000287853"/>
    </source>
</evidence>
<dbReference type="Proteomes" id="UP000287853">
    <property type="component" value="Unassembled WGS sequence"/>
</dbReference>
<evidence type="ECO:0000313" key="2">
    <source>
        <dbReference type="EMBL" id="RWX45348.1"/>
    </source>
</evidence>
<feature type="transmembrane region" description="Helical" evidence="1">
    <location>
        <begin position="46"/>
        <end position="67"/>
    </location>
</feature>
<dbReference type="InterPro" id="IPR029063">
    <property type="entry name" value="SAM-dependent_MTases_sf"/>
</dbReference>
<comment type="caution">
    <text evidence="2">The sequence shown here is derived from an EMBL/GenBank/DDBJ whole genome shotgun (WGS) entry which is preliminary data.</text>
</comment>
<organism evidence="2 3">
    <name type="scientific">Candidatus Electrothrix aarhusensis</name>
    <dbReference type="NCBI Taxonomy" id="1859131"/>
    <lineage>
        <taxon>Bacteria</taxon>
        <taxon>Pseudomonadati</taxon>
        <taxon>Thermodesulfobacteriota</taxon>
        <taxon>Desulfobulbia</taxon>
        <taxon>Desulfobulbales</taxon>
        <taxon>Desulfobulbaceae</taxon>
        <taxon>Candidatus Electrothrix</taxon>
    </lineage>
</organism>
<proteinExistence type="predicted"/>
<feature type="transmembrane region" description="Helical" evidence="1">
    <location>
        <begin position="744"/>
        <end position="771"/>
    </location>
</feature>
<feature type="transmembrane region" description="Helical" evidence="1">
    <location>
        <begin position="20"/>
        <end position="40"/>
    </location>
</feature>
<dbReference type="SUPFAM" id="SSF53335">
    <property type="entry name" value="S-adenosyl-L-methionine-dependent methyltransferases"/>
    <property type="match status" value="1"/>
</dbReference>
<feature type="transmembrane region" description="Helical" evidence="1">
    <location>
        <begin position="76"/>
        <end position="95"/>
    </location>
</feature>
<keyword evidence="1" id="KW-1133">Transmembrane helix</keyword>
<feature type="transmembrane region" description="Helical" evidence="1">
    <location>
        <begin position="148"/>
        <end position="166"/>
    </location>
</feature>
<dbReference type="AlphaFoldDB" id="A0A3S3QR77"/>
<keyword evidence="1" id="KW-0472">Membrane</keyword>
<evidence type="ECO:0000256" key="1">
    <source>
        <dbReference type="SAM" id="Phobius"/>
    </source>
</evidence>
<dbReference type="EMBL" id="MTKO01000079">
    <property type="protein sequence ID" value="RWX45348.1"/>
    <property type="molecule type" value="Genomic_DNA"/>
</dbReference>
<sequence length="803" mass="89125">MKKKESVNNTLKSVQGYVAFIALSTLFYELALIRILDVLWYPHFSYMVITLALLGFGIAGVMTSIFAHRLAWQPKVAIPLTSLLAISYIGVFVLLSVLQIDFNEFSSVTSLGLKVFLSFSGLLVPFFLSGFILSLLFTEYAGSFGRLYAWDLAGAALGCILVPLLIPSFGGPGLLFAVSGLTFAGAAILARTKTFRIAFVSIAILVILFPFVAKEHDYLEIPFHMDKRGIVKLTKEPPLLTVWDRIARIDLIKYTDKYTWIAYDGGTQTSYYYDFDGNYEKLRQELPKKTTSHFWDRFVYVSHWLKEGTDAKVLVIGAAGGQETKAAVTFGASAVDAVEMVGSVIRLGKEKYAIEPYNNPVVNAVQGEGRSFLRSGNKTYDIIQMMSNHTSASISSGSGAVSPNYLQTVDAYEEYFSHLSENGVLHINHHVYPKMVLTAAQAWKNMGRDDFSRHVLIYYSDAWCNLPTLLIKMKPWTLPEFNKVDMLMRDHFKLVHNPLNPTGSALKPEFFTGHLPAELEENIPYRMHVPTDNQPYFNHLRKRFAPVSFREPYVDRSLKVLLNDSIKNGIPMDVIHLIVTAGAALALAVLCLFAPLLFSKVGRAPWKGKTSFVTYFACLGAGFISIELIFIQLFHKLIGYPLYTYAAVVFAFLIAAGTGSYLTDKFSLDKTRIMRFLPFLGIPLYGTLLLLLEKPLLDFFLQWSTWIRLLGSVALIFPLGAFLGMPFAIGIAGSHTKGRGAVGWAWAVNGLFTVLGSVLSVLAATYFGFILTLSGAFLIYILAGLLLPGFAPFVTPEKNGVLS</sequence>
<name>A0A3S3QR77_9BACT</name>
<dbReference type="Gene3D" id="3.40.50.150">
    <property type="entry name" value="Vaccinia Virus protein VP39"/>
    <property type="match status" value="1"/>
</dbReference>
<feature type="transmembrane region" description="Helical" evidence="1">
    <location>
        <begin position="115"/>
        <end position="136"/>
    </location>
</feature>
<feature type="transmembrane region" description="Helical" evidence="1">
    <location>
        <begin position="777"/>
        <end position="795"/>
    </location>
</feature>
<keyword evidence="1" id="KW-0812">Transmembrane</keyword>
<feature type="transmembrane region" description="Helical" evidence="1">
    <location>
        <begin position="640"/>
        <end position="662"/>
    </location>
</feature>
<accession>A0A3S3QR77</accession>
<feature type="transmembrane region" description="Helical" evidence="1">
    <location>
        <begin position="610"/>
        <end position="634"/>
    </location>
</feature>
<feature type="transmembrane region" description="Helical" evidence="1">
    <location>
        <begin position="197"/>
        <end position="213"/>
    </location>
</feature>
<keyword evidence="3" id="KW-1185">Reference proteome</keyword>
<gene>
    <name evidence="2" type="ORF">H206_00986</name>
</gene>